<name>A0A231GZF4_9NOCA</name>
<proteinExistence type="predicted"/>
<dbReference type="Pfam" id="PF01638">
    <property type="entry name" value="HxlR"/>
    <property type="match status" value="1"/>
</dbReference>
<evidence type="ECO:0000313" key="6">
    <source>
        <dbReference type="Proteomes" id="UP000215506"/>
    </source>
</evidence>
<dbReference type="SUPFAM" id="SSF46785">
    <property type="entry name" value="Winged helix' DNA-binding domain"/>
    <property type="match status" value="1"/>
</dbReference>
<keyword evidence="6" id="KW-1185">Reference proteome</keyword>
<reference evidence="5 6" key="1">
    <citation type="submission" date="2017-07" db="EMBL/GenBank/DDBJ databases">
        <title>First draft Genome Sequence of Nocardia cerradoensis isolated from human infection.</title>
        <authorList>
            <person name="Carrasco G."/>
        </authorList>
    </citation>
    <scope>NUCLEOTIDE SEQUENCE [LARGE SCALE GENOMIC DNA]</scope>
    <source>
        <strain evidence="5 6">CNM20130759</strain>
    </source>
</reference>
<organism evidence="5 6">
    <name type="scientific">Nocardia cerradoensis</name>
    <dbReference type="NCBI Taxonomy" id="85688"/>
    <lineage>
        <taxon>Bacteria</taxon>
        <taxon>Bacillati</taxon>
        <taxon>Actinomycetota</taxon>
        <taxon>Actinomycetes</taxon>
        <taxon>Mycobacteriales</taxon>
        <taxon>Nocardiaceae</taxon>
        <taxon>Nocardia</taxon>
    </lineage>
</organism>
<dbReference type="RefSeq" id="WP_039779111.1">
    <property type="nucleotide sequence ID" value="NZ_JAAXOR010000008.1"/>
</dbReference>
<accession>A0A231GZF4</accession>
<gene>
    <name evidence="5" type="primary">yybR_2</name>
    <name evidence="5" type="ORF">B7C42_05936</name>
</gene>
<dbReference type="InterPro" id="IPR036390">
    <property type="entry name" value="WH_DNA-bd_sf"/>
</dbReference>
<evidence type="ECO:0000313" key="5">
    <source>
        <dbReference type="EMBL" id="OXR41952.1"/>
    </source>
</evidence>
<keyword evidence="1" id="KW-0805">Transcription regulation</keyword>
<evidence type="ECO:0000259" key="4">
    <source>
        <dbReference type="PROSITE" id="PS51118"/>
    </source>
</evidence>
<dbReference type="PROSITE" id="PS51118">
    <property type="entry name" value="HTH_HXLR"/>
    <property type="match status" value="1"/>
</dbReference>
<comment type="caution">
    <text evidence="5">The sequence shown here is derived from an EMBL/GenBank/DDBJ whole genome shotgun (WGS) entry which is preliminary data.</text>
</comment>
<evidence type="ECO:0000256" key="1">
    <source>
        <dbReference type="ARBA" id="ARBA00023015"/>
    </source>
</evidence>
<evidence type="ECO:0000256" key="2">
    <source>
        <dbReference type="ARBA" id="ARBA00023125"/>
    </source>
</evidence>
<keyword evidence="2" id="KW-0238">DNA-binding</keyword>
<dbReference type="PANTHER" id="PTHR33204">
    <property type="entry name" value="TRANSCRIPTIONAL REGULATOR, MARR FAMILY"/>
    <property type="match status" value="1"/>
</dbReference>
<dbReference type="Proteomes" id="UP000215506">
    <property type="component" value="Unassembled WGS sequence"/>
</dbReference>
<protein>
    <submittedName>
        <fullName evidence="5">Putative HTH-type transcriptional regulator YybR</fullName>
    </submittedName>
</protein>
<keyword evidence="3" id="KW-0804">Transcription</keyword>
<feature type="domain" description="HTH hxlR-type" evidence="4">
    <location>
        <begin position="13"/>
        <end position="112"/>
    </location>
</feature>
<dbReference type="InterPro" id="IPR036388">
    <property type="entry name" value="WH-like_DNA-bd_sf"/>
</dbReference>
<dbReference type="EMBL" id="NGAF01000016">
    <property type="protein sequence ID" value="OXR41952.1"/>
    <property type="molecule type" value="Genomic_DNA"/>
</dbReference>
<dbReference type="Gene3D" id="1.10.10.10">
    <property type="entry name" value="Winged helix-like DNA-binding domain superfamily/Winged helix DNA-binding domain"/>
    <property type="match status" value="1"/>
</dbReference>
<dbReference type="GO" id="GO:0003677">
    <property type="term" value="F:DNA binding"/>
    <property type="evidence" value="ECO:0007669"/>
    <property type="project" value="UniProtKB-KW"/>
</dbReference>
<evidence type="ECO:0000256" key="3">
    <source>
        <dbReference type="ARBA" id="ARBA00023163"/>
    </source>
</evidence>
<dbReference type="InterPro" id="IPR002577">
    <property type="entry name" value="HTH_HxlR"/>
</dbReference>
<sequence>MTPVTPPPVADPCPISPVVDLFFGRWSTQVLWVLIHDGRMRFNEVQQRIPGVTPKVLTQRLRQLERDGLVQRTYHPEVPPRVEYAATALAATLTPLFDGLARWSNEHLAQVLAARAAYDAGEG</sequence>
<dbReference type="AlphaFoldDB" id="A0A231GZF4"/>